<accession>A0ABQ8AM90</accession>
<organism evidence="6 7">
    <name type="scientific">Brassica napus</name>
    <name type="common">Rape</name>
    <dbReference type="NCBI Taxonomy" id="3708"/>
    <lineage>
        <taxon>Eukaryota</taxon>
        <taxon>Viridiplantae</taxon>
        <taxon>Streptophyta</taxon>
        <taxon>Embryophyta</taxon>
        <taxon>Tracheophyta</taxon>
        <taxon>Spermatophyta</taxon>
        <taxon>Magnoliopsida</taxon>
        <taxon>eudicotyledons</taxon>
        <taxon>Gunneridae</taxon>
        <taxon>Pentapetalae</taxon>
        <taxon>rosids</taxon>
        <taxon>malvids</taxon>
        <taxon>Brassicales</taxon>
        <taxon>Brassicaceae</taxon>
        <taxon>Brassiceae</taxon>
        <taxon>Brassica</taxon>
    </lineage>
</organism>
<feature type="non-terminal residue" evidence="6">
    <location>
        <position position="415"/>
    </location>
</feature>
<dbReference type="InterPro" id="IPR001965">
    <property type="entry name" value="Znf_PHD"/>
</dbReference>
<feature type="non-terminal residue" evidence="6">
    <location>
        <position position="1"/>
    </location>
</feature>
<protein>
    <recommendedName>
        <fullName evidence="5">Phorbol-ester/DAG-type domain-containing protein</fullName>
    </recommendedName>
</protein>
<dbReference type="PANTHER" id="PTHR32410">
    <property type="entry name" value="CYSTEINE/HISTIDINE-RICH C1 DOMAIN FAMILY PROTEIN"/>
    <property type="match status" value="1"/>
</dbReference>
<keyword evidence="3" id="KW-0863">Zinc-finger</keyword>
<reference evidence="6 7" key="1">
    <citation type="submission" date="2021-05" db="EMBL/GenBank/DDBJ databases">
        <title>Genome Assembly of Synthetic Allotetraploid Brassica napus Reveals Homoeologous Exchanges between Subgenomes.</title>
        <authorList>
            <person name="Davis J.T."/>
        </authorList>
    </citation>
    <scope>NUCLEOTIDE SEQUENCE [LARGE SCALE GENOMIC DNA]</scope>
    <source>
        <strain evidence="7">cv. Da-Ae</strain>
        <tissue evidence="6">Seedling</tissue>
    </source>
</reference>
<dbReference type="InterPro" id="IPR002219">
    <property type="entry name" value="PKC_DAG/PE"/>
</dbReference>
<keyword evidence="2" id="KW-0677">Repeat</keyword>
<gene>
    <name evidence="6" type="ORF">HID58_056044</name>
</gene>
<dbReference type="InterPro" id="IPR053192">
    <property type="entry name" value="Vacuole_Formation_Reg"/>
</dbReference>
<dbReference type="SUPFAM" id="SSF57889">
    <property type="entry name" value="Cysteine-rich domain"/>
    <property type="match status" value="3"/>
</dbReference>
<dbReference type="PROSITE" id="PS50081">
    <property type="entry name" value="ZF_DAG_PE_2"/>
    <property type="match status" value="1"/>
</dbReference>
<dbReference type="SMART" id="SM00249">
    <property type="entry name" value="PHD"/>
    <property type="match status" value="2"/>
</dbReference>
<dbReference type="PANTHER" id="PTHR32410:SF160">
    <property type="entry name" value="CYSTEINE_HISTIDINE-RICH C1 DOMAIN FAMILY PROTEIN"/>
    <property type="match status" value="1"/>
</dbReference>
<evidence type="ECO:0000256" key="4">
    <source>
        <dbReference type="ARBA" id="ARBA00022833"/>
    </source>
</evidence>
<evidence type="ECO:0000256" key="3">
    <source>
        <dbReference type="ARBA" id="ARBA00022771"/>
    </source>
</evidence>
<evidence type="ECO:0000313" key="7">
    <source>
        <dbReference type="Proteomes" id="UP000824890"/>
    </source>
</evidence>
<dbReference type="Proteomes" id="UP000824890">
    <property type="component" value="Unassembled WGS sequence"/>
</dbReference>
<feature type="domain" description="Phorbol-ester/DAG-type" evidence="5">
    <location>
        <begin position="52"/>
        <end position="105"/>
    </location>
</feature>
<keyword evidence="4" id="KW-0862">Zinc</keyword>
<dbReference type="InterPro" id="IPR046349">
    <property type="entry name" value="C1-like_sf"/>
</dbReference>
<dbReference type="Pfam" id="PF03107">
    <property type="entry name" value="C1_2"/>
    <property type="match status" value="3"/>
</dbReference>
<keyword evidence="1" id="KW-0479">Metal-binding</keyword>
<evidence type="ECO:0000256" key="2">
    <source>
        <dbReference type="ARBA" id="ARBA00022737"/>
    </source>
</evidence>
<keyword evidence="7" id="KW-1185">Reference proteome</keyword>
<dbReference type="InterPro" id="IPR004146">
    <property type="entry name" value="DC1"/>
</dbReference>
<sequence length="415" mass="47779">TYDEGSHTRHVLQERICDTIWSKCEICGKLFSYPLITYYCRCLTITNPKIHEHSLTYIRRKLSVRCDACGFVVTPDVFDMFGCLQCDFFVHRSCVLLPRVIKLACHSHYYLSHVFHILDDEAECGVCKGRFRSGNGGYACIDKTCHYVVHSTCATNSNVWDGIDHLREACILPIDMGTFLRCKECSFALHEECARLPPEMDHPSLHRHRLTLKVQMNINEGFFTCSVCKQMSCGFMYRCCQEDCWFEIDVKCASFTDPFKHTTHRCPLYLTLEDHGYYLCRGCHVPSTTVATCTTCEDSSFDFKCLNLPPVIRYKYDVHPLYLYSGTEYYKKPLLEKIPYSWCDVCEKQILEDLLFYVCFDCRIALHVTCILGNYPYMKPGHNIKVEGLEIQIASNSGACRPMCHSCGSHCGDKL</sequence>
<evidence type="ECO:0000256" key="1">
    <source>
        <dbReference type="ARBA" id="ARBA00022723"/>
    </source>
</evidence>
<name>A0ABQ8AM90_BRANA</name>
<proteinExistence type="predicted"/>
<evidence type="ECO:0000313" key="6">
    <source>
        <dbReference type="EMBL" id="KAH0893615.1"/>
    </source>
</evidence>
<evidence type="ECO:0000259" key="5">
    <source>
        <dbReference type="PROSITE" id="PS50081"/>
    </source>
</evidence>
<dbReference type="EMBL" id="JAGKQM010000013">
    <property type="protein sequence ID" value="KAH0893615.1"/>
    <property type="molecule type" value="Genomic_DNA"/>
</dbReference>
<comment type="caution">
    <text evidence="6">The sequence shown here is derived from an EMBL/GenBank/DDBJ whole genome shotgun (WGS) entry which is preliminary data.</text>
</comment>